<dbReference type="SUPFAM" id="SSF53335">
    <property type="entry name" value="S-adenosyl-L-methionine-dependent methyltransferases"/>
    <property type="match status" value="1"/>
</dbReference>
<feature type="domain" description="O-methyltransferase C-terminal" evidence="4">
    <location>
        <begin position="2"/>
        <end position="74"/>
    </location>
</feature>
<evidence type="ECO:0000256" key="3">
    <source>
        <dbReference type="ARBA" id="ARBA00022691"/>
    </source>
</evidence>
<protein>
    <recommendedName>
        <fullName evidence="4">O-methyltransferase C-terminal domain-containing protein</fullName>
    </recommendedName>
</protein>
<evidence type="ECO:0000256" key="1">
    <source>
        <dbReference type="ARBA" id="ARBA00022603"/>
    </source>
</evidence>
<dbReference type="Gene3D" id="3.40.50.150">
    <property type="entry name" value="Vaccinia Virus protein VP39"/>
    <property type="match status" value="1"/>
</dbReference>
<keyword evidence="2" id="KW-0808">Transferase</keyword>
<keyword evidence="1" id="KW-0489">Methyltransferase</keyword>
<sequence length="78" mass="9287">DEESLIIIKKYGEAIPNNDKRENIISIGTVVQRQNEDDVSIETQLFLDMLMMVYVKGKERNEEEWAKHFFDANFRHWA</sequence>
<keyword evidence="6" id="KW-1185">Reference proteome</keyword>
<evidence type="ECO:0000313" key="6">
    <source>
        <dbReference type="Proteomes" id="UP001642360"/>
    </source>
</evidence>
<reference evidence="5 6" key="1">
    <citation type="submission" date="2024-02" db="EMBL/GenBank/DDBJ databases">
        <authorList>
            <person name="Vignale AGUSTIN F."/>
            <person name="Sosa J E."/>
            <person name="Modenutti C."/>
        </authorList>
    </citation>
    <scope>NUCLEOTIDE SEQUENCE [LARGE SCALE GENOMIC DNA]</scope>
</reference>
<dbReference type="AlphaFoldDB" id="A0ABC8RDM0"/>
<dbReference type="InterPro" id="IPR029063">
    <property type="entry name" value="SAM-dependent_MTases_sf"/>
</dbReference>
<dbReference type="GO" id="GO:0008168">
    <property type="term" value="F:methyltransferase activity"/>
    <property type="evidence" value="ECO:0007669"/>
    <property type="project" value="UniProtKB-KW"/>
</dbReference>
<evidence type="ECO:0000259" key="4">
    <source>
        <dbReference type="Pfam" id="PF00891"/>
    </source>
</evidence>
<accession>A0ABC8RDM0</accession>
<dbReference type="Pfam" id="PF00891">
    <property type="entry name" value="Methyltransf_2"/>
    <property type="match status" value="1"/>
</dbReference>
<dbReference type="GO" id="GO:0032259">
    <property type="term" value="P:methylation"/>
    <property type="evidence" value="ECO:0007669"/>
    <property type="project" value="UniProtKB-KW"/>
</dbReference>
<dbReference type="Proteomes" id="UP001642360">
    <property type="component" value="Unassembled WGS sequence"/>
</dbReference>
<feature type="non-terminal residue" evidence="5">
    <location>
        <position position="1"/>
    </location>
</feature>
<dbReference type="InterPro" id="IPR016461">
    <property type="entry name" value="COMT-like"/>
</dbReference>
<organism evidence="5 6">
    <name type="scientific">Ilex paraguariensis</name>
    <name type="common">yerba mate</name>
    <dbReference type="NCBI Taxonomy" id="185542"/>
    <lineage>
        <taxon>Eukaryota</taxon>
        <taxon>Viridiplantae</taxon>
        <taxon>Streptophyta</taxon>
        <taxon>Embryophyta</taxon>
        <taxon>Tracheophyta</taxon>
        <taxon>Spermatophyta</taxon>
        <taxon>Magnoliopsida</taxon>
        <taxon>eudicotyledons</taxon>
        <taxon>Gunneridae</taxon>
        <taxon>Pentapetalae</taxon>
        <taxon>asterids</taxon>
        <taxon>campanulids</taxon>
        <taxon>Aquifoliales</taxon>
        <taxon>Aquifoliaceae</taxon>
        <taxon>Ilex</taxon>
    </lineage>
</organism>
<dbReference type="InterPro" id="IPR001077">
    <property type="entry name" value="COMT_C"/>
</dbReference>
<name>A0ABC8RDM0_9AQUA</name>
<proteinExistence type="predicted"/>
<dbReference type="EMBL" id="CAUOFW020001247">
    <property type="protein sequence ID" value="CAK9142735.1"/>
    <property type="molecule type" value="Genomic_DNA"/>
</dbReference>
<dbReference type="PROSITE" id="PS51683">
    <property type="entry name" value="SAM_OMT_II"/>
    <property type="match status" value="1"/>
</dbReference>
<comment type="caution">
    <text evidence="5">The sequence shown here is derived from an EMBL/GenBank/DDBJ whole genome shotgun (WGS) entry which is preliminary data.</text>
</comment>
<evidence type="ECO:0000313" key="5">
    <source>
        <dbReference type="EMBL" id="CAK9142735.1"/>
    </source>
</evidence>
<gene>
    <name evidence="5" type="ORF">ILEXP_LOCUS10423</name>
</gene>
<evidence type="ECO:0000256" key="2">
    <source>
        <dbReference type="ARBA" id="ARBA00022679"/>
    </source>
</evidence>
<keyword evidence="3" id="KW-0949">S-adenosyl-L-methionine</keyword>